<feature type="domain" description="SH3b" evidence="7">
    <location>
        <begin position="319"/>
        <end position="384"/>
    </location>
</feature>
<dbReference type="SUPFAM" id="SSF54001">
    <property type="entry name" value="Cysteine proteinases"/>
    <property type="match status" value="1"/>
</dbReference>
<dbReference type="Pfam" id="PF00877">
    <property type="entry name" value="NLPC_P60"/>
    <property type="match status" value="1"/>
</dbReference>
<feature type="domain" description="NlpC/P60" evidence="8">
    <location>
        <begin position="385"/>
        <end position="500"/>
    </location>
</feature>
<evidence type="ECO:0000256" key="3">
    <source>
        <dbReference type="ARBA" id="ARBA00022737"/>
    </source>
</evidence>
<dbReference type="STRING" id="1261.HMPREF3195_00026"/>
<dbReference type="GO" id="GO:0006508">
    <property type="term" value="P:proteolysis"/>
    <property type="evidence" value="ECO:0007669"/>
    <property type="project" value="UniProtKB-KW"/>
</dbReference>
<dbReference type="InterPro" id="IPR018337">
    <property type="entry name" value="Cell_wall/Cho-bd_repeat"/>
</dbReference>
<dbReference type="AlphaFoldDB" id="A0A135YZM9"/>
<dbReference type="Pfam" id="PF08239">
    <property type="entry name" value="SH3_3"/>
    <property type="match status" value="1"/>
</dbReference>
<dbReference type="InterPro" id="IPR051202">
    <property type="entry name" value="Peptidase_C40"/>
</dbReference>
<name>A0A135YZM9_9FIRM</name>
<dbReference type="Gene3D" id="2.30.30.40">
    <property type="entry name" value="SH3 Domains"/>
    <property type="match status" value="1"/>
</dbReference>
<dbReference type="SUPFAM" id="SSF69360">
    <property type="entry name" value="Cell wall binding repeat"/>
    <property type="match status" value="1"/>
</dbReference>
<dbReference type="PROSITE" id="PS51935">
    <property type="entry name" value="NLPC_P60"/>
    <property type="match status" value="1"/>
</dbReference>
<protein>
    <submittedName>
        <fullName evidence="9">NlpC/P60 family protein</fullName>
    </submittedName>
</protein>
<evidence type="ECO:0000313" key="10">
    <source>
        <dbReference type="Proteomes" id="UP000070326"/>
    </source>
</evidence>
<evidence type="ECO:0000256" key="4">
    <source>
        <dbReference type="ARBA" id="ARBA00022801"/>
    </source>
</evidence>
<dbReference type="EMBL" id="LSQZ01000001">
    <property type="protein sequence ID" value="KXI14837.1"/>
    <property type="molecule type" value="Genomic_DNA"/>
</dbReference>
<dbReference type="PROSITE" id="PS51170">
    <property type="entry name" value="CW"/>
    <property type="match status" value="1"/>
</dbReference>
<dbReference type="PROSITE" id="PS51781">
    <property type="entry name" value="SH3B"/>
    <property type="match status" value="1"/>
</dbReference>
<reference evidence="9 10" key="1">
    <citation type="submission" date="2016-02" db="EMBL/GenBank/DDBJ databases">
        <authorList>
            <person name="Wen L."/>
            <person name="He K."/>
            <person name="Yang H."/>
        </authorList>
    </citation>
    <scope>NUCLEOTIDE SEQUENCE [LARGE SCALE GENOMIC DNA]</scope>
    <source>
        <strain evidence="9 10">MJR8628A</strain>
    </source>
</reference>
<evidence type="ECO:0000256" key="2">
    <source>
        <dbReference type="ARBA" id="ARBA00022670"/>
    </source>
</evidence>
<dbReference type="PANTHER" id="PTHR47053:SF1">
    <property type="entry name" value="MUREIN DD-ENDOPEPTIDASE MEPH-RELATED"/>
    <property type="match status" value="1"/>
</dbReference>
<dbReference type="PANTHER" id="PTHR47053">
    <property type="entry name" value="MUREIN DD-ENDOPEPTIDASE MEPH-RELATED"/>
    <property type="match status" value="1"/>
</dbReference>
<dbReference type="GO" id="GO:0008234">
    <property type="term" value="F:cysteine-type peptidase activity"/>
    <property type="evidence" value="ECO:0007669"/>
    <property type="project" value="UniProtKB-KW"/>
</dbReference>
<dbReference type="Gene3D" id="2.10.270.10">
    <property type="entry name" value="Cholin Binding"/>
    <property type="match status" value="2"/>
</dbReference>
<dbReference type="eggNOG" id="COG0791">
    <property type="taxonomic scope" value="Bacteria"/>
</dbReference>
<gene>
    <name evidence="9" type="ORF">HMPREF3195_00026</name>
</gene>
<dbReference type="Gene3D" id="3.90.1720.10">
    <property type="entry name" value="endopeptidase domain like (from Nostoc punctiforme)"/>
    <property type="match status" value="1"/>
</dbReference>
<evidence type="ECO:0000313" key="9">
    <source>
        <dbReference type="EMBL" id="KXI14837.1"/>
    </source>
</evidence>
<dbReference type="Pfam" id="PF19127">
    <property type="entry name" value="Choline_bind_3"/>
    <property type="match status" value="2"/>
</dbReference>
<proteinExistence type="inferred from homology"/>
<keyword evidence="3" id="KW-0677">Repeat</keyword>
<evidence type="ECO:0000259" key="7">
    <source>
        <dbReference type="PROSITE" id="PS51781"/>
    </source>
</evidence>
<dbReference type="InterPro" id="IPR000064">
    <property type="entry name" value="NLP_P60_dom"/>
</dbReference>
<dbReference type="InterPro" id="IPR038765">
    <property type="entry name" value="Papain-like_cys_pep_sf"/>
</dbReference>
<evidence type="ECO:0000259" key="8">
    <source>
        <dbReference type="PROSITE" id="PS51935"/>
    </source>
</evidence>
<comment type="caution">
    <text evidence="9">The sequence shown here is derived from an EMBL/GenBank/DDBJ whole genome shotgun (WGS) entry which is preliminary data.</text>
</comment>
<organism evidence="9 10">
    <name type="scientific">Peptostreptococcus anaerobius</name>
    <dbReference type="NCBI Taxonomy" id="1261"/>
    <lineage>
        <taxon>Bacteria</taxon>
        <taxon>Bacillati</taxon>
        <taxon>Bacillota</taxon>
        <taxon>Clostridia</taxon>
        <taxon>Peptostreptococcales</taxon>
        <taxon>Peptostreptococcaceae</taxon>
        <taxon>Peptostreptococcus</taxon>
    </lineage>
</organism>
<feature type="repeat" description="Cell wall-binding" evidence="6">
    <location>
        <begin position="162"/>
        <end position="181"/>
    </location>
</feature>
<evidence type="ECO:0000256" key="6">
    <source>
        <dbReference type="PROSITE-ProRule" id="PRU00591"/>
    </source>
</evidence>
<dbReference type="PATRIC" id="fig|1261.5.peg.26"/>
<evidence type="ECO:0000256" key="1">
    <source>
        <dbReference type="ARBA" id="ARBA00007074"/>
    </source>
</evidence>
<accession>A0A135YZM9</accession>
<keyword evidence="2" id="KW-0645">Protease</keyword>
<comment type="similarity">
    <text evidence="1">Belongs to the peptidase C40 family.</text>
</comment>
<dbReference type="Proteomes" id="UP000070326">
    <property type="component" value="Unassembled WGS sequence"/>
</dbReference>
<evidence type="ECO:0000256" key="5">
    <source>
        <dbReference type="ARBA" id="ARBA00022807"/>
    </source>
</evidence>
<sequence>MAITIVKERTMQLIKKTNKKVIAIALAAVIVSSSLLSSSIVADDSVIQTEPVDTISLDGSQKEVVDSNVSDKQIDGLVSEETAGQDEGSVINVSSSTSQVSEQAGLEISVDEKAVKTSSNSFTGFAKDGNGWHFYLNNVQKKGWINYKGNKYYVINTYALPQNMWRKINGYLYYFNKDGVMIKDQRVKIDGAEYQFDKNGHKVNLDNSKKLGDVTPDQQALYDLGAKILKEEASNVRNGIMNDAGKWYKYVNNVRTRGWYQEGNKTIFFLNTLNRAENMWRKIQGKTYYFEADGRRVTNTVKYIDGRTYKFGTDGALVENANTSLVNYNVSVRGKADESSDIVGKLQKGNGVEIIGKSGSYVKVRTGNSSFDGWVRSSAVVTESQAKLDRVIAVAKSKLGTSYVWGATGPNTFDCSGLMLYAFRNGAGITLPRVSKHQATVGTYVSRQNLRPGDLIFWGRPVHHVAMYIGDGKYIHAPYPGTTVQIARLGAYTTARRIIN</sequence>
<keyword evidence="4" id="KW-0378">Hydrolase</keyword>
<dbReference type="SMART" id="SM00287">
    <property type="entry name" value="SH3b"/>
    <property type="match status" value="1"/>
</dbReference>
<dbReference type="InterPro" id="IPR003646">
    <property type="entry name" value="SH3-like_bac-type"/>
</dbReference>
<keyword evidence="5" id="KW-0788">Thiol protease</keyword>